<dbReference type="GO" id="GO:0007165">
    <property type="term" value="P:signal transduction"/>
    <property type="evidence" value="ECO:0007669"/>
    <property type="project" value="UniProtKB-KW"/>
</dbReference>
<keyword evidence="3" id="KW-0175">Coiled coil</keyword>
<name>A0AAE4ARF2_9HYPH</name>
<evidence type="ECO:0000313" key="6">
    <source>
        <dbReference type="EMBL" id="MDQ0313785.1"/>
    </source>
</evidence>
<dbReference type="EMBL" id="JAUSUL010000001">
    <property type="protein sequence ID" value="MDQ0313785.1"/>
    <property type="molecule type" value="Genomic_DNA"/>
</dbReference>
<feature type="domain" description="Methyl-accepting transducer" evidence="5">
    <location>
        <begin position="259"/>
        <end position="502"/>
    </location>
</feature>
<keyword evidence="4" id="KW-0812">Transmembrane</keyword>
<evidence type="ECO:0000259" key="5">
    <source>
        <dbReference type="PROSITE" id="PS50111"/>
    </source>
</evidence>
<feature type="transmembrane region" description="Helical" evidence="4">
    <location>
        <begin position="147"/>
        <end position="166"/>
    </location>
</feature>
<dbReference type="PANTHER" id="PTHR32089">
    <property type="entry name" value="METHYL-ACCEPTING CHEMOTAXIS PROTEIN MCPB"/>
    <property type="match status" value="1"/>
</dbReference>
<organism evidence="6 7">
    <name type="scientific">Amorphus orientalis</name>
    <dbReference type="NCBI Taxonomy" id="649198"/>
    <lineage>
        <taxon>Bacteria</taxon>
        <taxon>Pseudomonadati</taxon>
        <taxon>Pseudomonadota</taxon>
        <taxon>Alphaproteobacteria</taxon>
        <taxon>Hyphomicrobiales</taxon>
        <taxon>Amorphaceae</taxon>
        <taxon>Amorphus</taxon>
    </lineage>
</organism>
<feature type="transmembrane region" description="Helical" evidence="4">
    <location>
        <begin position="123"/>
        <end position="140"/>
    </location>
</feature>
<dbReference type="RefSeq" id="WP_306883580.1">
    <property type="nucleotide sequence ID" value="NZ_JAUSUL010000001.1"/>
</dbReference>
<comment type="caution">
    <text evidence="6">The sequence shown here is derived from an EMBL/GenBank/DDBJ whole genome shotgun (WGS) entry which is preliminary data.</text>
</comment>
<dbReference type="InterPro" id="IPR004089">
    <property type="entry name" value="MCPsignal_dom"/>
</dbReference>
<dbReference type="PROSITE" id="PS50111">
    <property type="entry name" value="CHEMOTAXIS_TRANSDUC_2"/>
    <property type="match status" value="1"/>
</dbReference>
<dbReference type="SUPFAM" id="SSF58104">
    <property type="entry name" value="Methyl-accepting chemotaxis protein (MCP) signaling domain"/>
    <property type="match status" value="1"/>
</dbReference>
<gene>
    <name evidence="6" type="ORF">J2S73_000222</name>
</gene>
<keyword evidence="7" id="KW-1185">Reference proteome</keyword>
<feature type="transmembrane region" description="Helical" evidence="4">
    <location>
        <begin position="45"/>
        <end position="63"/>
    </location>
</feature>
<accession>A0AAE4ARF2</accession>
<feature type="transmembrane region" description="Helical" evidence="4">
    <location>
        <begin position="69"/>
        <end position="87"/>
    </location>
</feature>
<dbReference type="Proteomes" id="UP001229244">
    <property type="component" value="Unassembled WGS sequence"/>
</dbReference>
<evidence type="ECO:0000313" key="7">
    <source>
        <dbReference type="Proteomes" id="UP001229244"/>
    </source>
</evidence>
<proteinExistence type="predicted"/>
<feature type="transmembrane region" description="Helical" evidence="4">
    <location>
        <begin position="99"/>
        <end position="117"/>
    </location>
</feature>
<reference evidence="6" key="1">
    <citation type="submission" date="2023-07" db="EMBL/GenBank/DDBJ databases">
        <title>Genomic Encyclopedia of Type Strains, Phase IV (KMG-IV): sequencing the most valuable type-strain genomes for metagenomic binning, comparative biology and taxonomic classification.</title>
        <authorList>
            <person name="Goeker M."/>
        </authorList>
    </citation>
    <scope>NUCLEOTIDE SEQUENCE</scope>
    <source>
        <strain evidence="6">DSM 21202</strain>
    </source>
</reference>
<protein>
    <submittedName>
        <fullName evidence="6">Methyl-accepting chemotaxis protein</fullName>
    </submittedName>
</protein>
<dbReference type="Gene3D" id="1.10.287.950">
    <property type="entry name" value="Methyl-accepting chemotaxis protein"/>
    <property type="match status" value="1"/>
</dbReference>
<keyword evidence="4" id="KW-0472">Membrane</keyword>
<keyword evidence="1 2" id="KW-0807">Transducer</keyword>
<sequence>MSAVADFAPASLPSATGLSGRTRPEAHRPQKTNELEAFRAVATRGMMWFLWLNVPVVLLIAFLAGNSVLLSGAIAVFLVGFASLTVARVGSTEFSRQAIGLVGVALTCLMISSAAGSPYIIDLHMYIFAMLAILAVLWDWRVYPAAVVLIAVHHLVLNFAFPAAVFPDGPDFARVIGHAVVVLLEAAALITLTLKLESAFASNAALAAEQEAASAEARSAAERLTAAVEADRLRIEHREQLIDAFRETMASLLGEMVGTADASRTASAELMQVARTTGDRVGTAESAAEDVAAGIDGAAESTRQLAQATNEIKDQTNQASQIADKAKASARRTDESVGKLSTAAGEVGQIISVIREVAEQTNLLALNATIEAARAGEAGKGFAVVATEVKALAEQTAKAVEDTVKKIAAMEESTGDAVAALSEIVTAIEDMNGAMVVIASGISQQAGNTQTLDGDLQRAATNARSARDCVADFAEAARLTDQSSAKLVRTAEEVAGGSHRLRTEIERFLADVAAG</sequence>
<dbReference type="GO" id="GO:0016020">
    <property type="term" value="C:membrane"/>
    <property type="evidence" value="ECO:0007669"/>
    <property type="project" value="InterPro"/>
</dbReference>
<dbReference type="PANTHER" id="PTHR32089:SF112">
    <property type="entry name" value="LYSOZYME-LIKE PROTEIN-RELATED"/>
    <property type="match status" value="1"/>
</dbReference>
<evidence type="ECO:0000256" key="2">
    <source>
        <dbReference type="PROSITE-ProRule" id="PRU00284"/>
    </source>
</evidence>
<evidence type="ECO:0000256" key="3">
    <source>
        <dbReference type="SAM" id="Coils"/>
    </source>
</evidence>
<feature type="coiled-coil region" evidence="3">
    <location>
        <begin position="298"/>
        <end position="325"/>
    </location>
</feature>
<dbReference type="SMART" id="SM00283">
    <property type="entry name" value="MA"/>
    <property type="match status" value="1"/>
</dbReference>
<dbReference type="Pfam" id="PF00015">
    <property type="entry name" value="MCPsignal"/>
    <property type="match status" value="1"/>
</dbReference>
<evidence type="ECO:0000256" key="1">
    <source>
        <dbReference type="ARBA" id="ARBA00023224"/>
    </source>
</evidence>
<evidence type="ECO:0000256" key="4">
    <source>
        <dbReference type="SAM" id="Phobius"/>
    </source>
</evidence>
<keyword evidence="4" id="KW-1133">Transmembrane helix</keyword>
<dbReference type="AlphaFoldDB" id="A0AAE4ARF2"/>